<sequence length="65" mass="7825">MMYTQVVQRCWNKPESPMNQKAPSDSRPSELEANNEKSLKFARGKTTEYIRNARQVHFQERRMFF</sequence>
<organism evidence="2 3">
    <name type="scientific">Cyanomargarita calcarea GSE-NOS-MK-12-04C</name>
    <dbReference type="NCBI Taxonomy" id="2839659"/>
    <lineage>
        <taxon>Bacteria</taxon>
        <taxon>Bacillati</taxon>
        <taxon>Cyanobacteriota</taxon>
        <taxon>Cyanophyceae</taxon>
        <taxon>Nostocales</taxon>
        <taxon>Cyanomargaritaceae</taxon>
        <taxon>Cyanomargarita</taxon>
    </lineage>
</organism>
<dbReference type="AlphaFoldDB" id="A0A951QLH8"/>
<reference evidence="2" key="1">
    <citation type="submission" date="2021-05" db="EMBL/GenBank/DDBJ databases">
        <authorList>
            <person name="Pietrasiak N."/>
            <person name="Ward R."/>
            <person name="Stajich J.E."/>
            <person name="Kurbessoian T."/>
        </authorList>
    </citation>
    <scope>NUCLEOTIDE SEQUENCE</scope>
    <source>
        <strain evidence="2">GSE-NOS-MK-12-04C</strain>
    </source>
</reference>
<comment type="caution">
    <text evidence="2">The sequence shown here is derived from an EMBL/GenBank/DDBJ whole genome shotgun (WGS) entry which is preliminary data.</text>
</comment>
<feature type="compositionally biased region" description="Basic and acidic residues" evidence="1">
    <location>
        <begin position="27"/>
        <end position="37"/>
    </location>
</feature>
<protein>
    <submittedName>
        <fullName evidence="2">Uncharacterized protein</fullName>
    </submittedName>
</protein>
<evidence type="ECO:0000313" key="3">
    <source>
        <dbReference type="Proteomes" id="UP000729701"/>
    </source>
</evidence>
<evidence type="ECO:0000256" key="1">
    <source>
        <dbReference type="SAM" id="MobiDB-lite"/>
    </source>
</evidence>
<proteinExistence type="predicted"/>
<gene>
    <name evidence="2" type="ORF">KME60_07030</name>
</gene>
<evidence type="ECO:0000313" key="2">
    <source>
        <dbReference type="EMBL" id="MBW4667193.1"/>
    </source>
</evidence>
<dbReference type="EMBL" id="JAHHGZ010000006">
    <property type="protein sequence ID" value="MBW4667193.1"/>
    <property type="molecule type" value="Genomic_DNA"/>
</dbReference>
<reference evidence="2" key="2">
    <citation type="journal article" date="2022" name="Microbiol. Resour. Announc.">
        <title>Metagenome Sequencing to Explore Phylogenomics of Terrestrial Cyanobacteria.</title>
        <authorList>
            <person name="Ward R.D."/>
            <person name="Stajich J.E."/>
            <person name="Johansen J.R."/>
            <person name="Huntemann M."/>
            <person name="Clum A."/>
            <person name="Foster B."/>
            <person name="Foster B."/>
            <person name="Roux S."/>
            <person name="Palaniappan K."/>
            <person name="Varghese N."/>
            <person name="Mukherjee S."/>
            <person name="Reddy T.B.K."/>
            <person name="Daum C."/>
            <person name="Copeland A."/>
            <person name="Chen I.A."/>
            <person name="Ivanova N.N."/>
            <person name="Kyrpides N.C."/>
            <person name="Shapiro N."/>
            <person name="Eloe-Fadrosh E.A."/>
            <person name="Pietrasiak N."/>
        </authorList>
    </citation>
    <scope>NUCLEOTIDE SEQUENCE</scope>
    <source>
        <strain evidence="2">GSE-NOS-MK-12-04C</strain>
    </source>
</reference>
<feature type="region of interest" description="Disordered" evidence="1">
    <location>
        <begin position="1"/>
        <end position="37"/>
    </location>
</feature>
<name>A0A951QLH8_9CYAN</name>
<dbReference type="Proteomes" id="UP000729701">
    <property type="component" value="Unassembled WGS sequence"/>
</dbReference>
<accession>A0A951QLH8</accession>